<sequence length="69" mass="7849">MVVGRKGRPMLLMGGYAFFRNNSNKNKTYWLCAKSRSLKCRARIITLDGSAGLILKNQIHNHDPCEKPE</sequence>
<name>A0A1Q3G0I4_CULTA</name>
<dbReference type="Gene3D" id="2.20.25.240">
    <property type="match status" value="1"/>
</dbReference>
<protein>
    <recommendedName>
        <fullName evidence="4">FLYWCH-type domain-containing protein</fullName>
    </recommendedName>
</protein>
<accession>A0A1Q3G0I4</accession>
<evidence type="ECO:0000256" key="1">
    <source>
        <dbReference type="ARBA" id="ARBA00022723"/>
    </source>
</evidence>
<evidence type="ECO:0000256" key="3">
    <source>
        <dbReference type="ARBA" id="ARBA00022833"/>
    </source>
</evidence>
<feature type="domain" description="FLYWCH-type" evidence="4">
    <location>
        <begin position="3"/>
        <end position="62"/>
    </location>
</feature>
<keyword evidence="2" id="KW-0863">Zinc-finger</keyword>
<proteinExistence type="predicted"/>
<evidence type="ECO:0000313" key="5">
    <source>
        <dbReference type="EMBL" id="JAV33303.1"/>
    </source>
</evidence>
<reference evidence="5" key="1">
    <citation type="submission" date="2017-01" db="EMBL/GenBank/DDBJ databases">
        <title>A deep insight into the sialotranscriptome of adult male and female Cluex tarsalis mosquitoes.</title>
        <authorList>
            <person name="Ribeiro J.M."/>
            <person name="Moreira F."/>
            <person name="Bernard K.A."/>
            <person name="Calvo E."/>
        </authorList>
    </citation>
    <scope>NUCLEOTIDE SEQUENCE</scope>
    <source>
        <strain evidence="5">Kern County</strain>
        <tissue evidence="5">Salivary glands</tissue>
    </source>
</reference>
<evidence type="ECO:0000259" key="4">
    <source>
        <dbReference type="Pfam" id="PF04500"/>
    </source>
</evidence>
<dbReference type="AlphaFoldDB" id="A0A1Q3G0I4"/>
<dbReference type="EMBL" id="GFDL01001742">
    <property type="protein sequence ID" value="JAV33303.1"/>
    <property type="molecule type" value="Transcribed_RNA"/>
</dbReference>
<dbReference type="Pfam" id="PF04500">
    <property type="entry name" value="FLYWCH"/>
    <property type="match status" value="1"/>
</dbReference>
<keyword evidence="3" id="KW-0862">Zinc</keyword>
<dbReference type="InterPro" id="IPR007588">
    <property type="entry name" value="Znf_FLYWCH"/>
</dbReference>
<dbReference type="GO" id="GO:0008270">
    <property type="term" value="F:zinc ion binding"/>
    <property type="evidence" value="ECO:0007669"/>
    <property type="project" value="UniProtKB-KW"/>
</dbReference>
<organism evidence="5">
    <name type="scientific">Culex tarsalis</name>
    <name type="common">Encephalitis mosquito</name>
    <dbReference type="NCBI Taxonomy" id="7177"/>
    <lineage>
        <taxon>Eukaryota</taxon>
        <taxon>Metazoa</taxon>
        <taxon>Ecdysozoa</taxon>
        <taxon>Arthropoda</taxon>
        <taxon>Hexapoda</taxon>
        <taxon>Insecta</taxon>
        <taxon>Pterygota</taxon>
        <taxon>Neoptera</taxon>
        <taxon>Endopterygota</taxon>
        <taxon>Diptera</taxon>
        <taxon>Nematocera</taxon>
        <taxon>Culicoidea</taxon>
        <taxon>Culicidae</taxon>
        <taxon>Culicinae</taxon>
        <taxon>Culicini</taxon>
        <taxon>Culex</taxon>
        <taxon>Culex</taxon>
    </lineage>
</organism>
<keyword evidence="1" id="KW-0479">Metal-binding</keyword>
<evidence type="ECO:0000256" key="2">
    <source>
        <dbReference type="ARBA" id="ARBA00022771"/>
    </source>
</evidence>